<dbReference type="EMBL" id="FN653146">
    <property type="protein sequence ID" value="CBY12900.1"/>
    <property type="molecule type" value="Genomic_DNA"/>
</dbReference>
<organism evidence="1">
    <name type="scientific">Oikopleura dioica</name>
    <name type="common">Tunicate</name>
    <dbReference type="NCBI Taxonomy" id="34765"/>
    <lineage>
        <taxon>Eukaryota</taxon>
        <taxon>Metazoa</taxon>
        <taxon>Chordata</taxon>
        <taxon>Tunicata</taxon>
        <taxon>Appendicularia</taxon>
        <taxon>Copelata</taxon>
        <taxon>Oikopleuridae</taxon>
        <taxon>Oikopleura</taxon>
    </lineage>
</organism>
<name>E4XT38_OIKDI</name>
<dbReference type="Proteomes" id="UP000001307">
    <property type="component" value="Unassembled WGS sequence"/>
</dbReference>
<keyword evidence="2" id="KW-1185">Reference proteome</keyword>
<reference evidence="1" key="1">
    <citation type="journal article" date="2010" name="Science">
        <title>Plasticity of animal genome architecture unmasked by rapid evolution of a pelagic tunicate.</title>
        <authorList>
            <person name="Denoeud F."/>
            <person name="Henriet S."/>
            <person name="Mungpakdee S."/>
            <person name="Aury J.M."/>
            <person name="Da Silva C."/>
            <person name="Brinkmann H."/>
            <person name="Mikhaleva J."/>
            <person name="Olsen L.C."/>
            <person name="Jubin C."/>
            <person name="Canestro C."/>
            <person name="Bouquet J.M."/>
            <person name="Danks G."/>
            <person name="Poulain J."/>
            <person name="Campsteijn C."/>
            <person name="Adamski M."/>
            <person name="Cross I."/>
            <person name="Yadetie F."/>
            <person name="Muffato M."/>
            <person name="Louis A."/>
            <person name="Butcher S."/>
            <person name="Tsagkogeorga G."/>
            <person name="Konrad A."/>
            <person name="Singh S."/>
            <person name="Jensen M.F."/>
            <person name="Cong E.H."/>
            <person name="Eikeseth-Otteraa H."/>
            <person name="Noel B."/>
            <person name="Anthouard V."/>
            <person name="Porcel B.M."/>
            <person name="Kachouri-Lafond R."/>
            <person name="Nishino A."/>
            <person name="Ugolini M."/>
            <person name="Chourrout P."/>
            <person name="Nishida H."/>
            <person name="Aasland R."/>
            <person name="Huzurbazar S."/>
            <person name="Westhof E."/>
            <person name="Delsuc F."/>
            <person name="Lehrach H."/>
            <person name="Reinhardt R."/>
            <person name="Weissenbach J."/>
            <person name="Roy S.W."/>
            <person name="Artiguenave F."/>
            <person name="Postlethwait J.H."/>
            <person name="Manak J.R."/>
            <person name="Thompson E.M."/>
            <person name="Jaillon O."/>
            <person name="Du Pasquier L."/>
            <person name="Boudinot P."/>
            <person name="Liberles D.A."/>
            <person name="Volff J.N."/>
            <person name="Philippe H."/>
            <person name="Lenhard B."/>
            <person name="Roest Crollius H."/>
            <person name="Wincker P."/>
            <person name="Chourrout D."/>
        </authorList>
    </citation>
    <scope>NUCLEOTIDE SEQUENCE [LARGE SCALE GENOMIC DNA]</scope>
</reference>
<accession>E4XT38</accession>
<evidence type="ECO:0000313" key="2">
    <source>
        <dbReference type="Proteomes" id="UP000001307"/>
    </source>
</evidence>
<evidence type="ECO:0000313" key="1">
    <source>
        <dbReference type="EMBL" id="CBY12900.1"/>
    </source>
</evidence>
<gene>
    <name evidence="1" type="ORF">GSOID_T00002966001</name>
</gene>
<dbReference type="AlphaFoldDB" id="E4XT38"/>
<proteinExistence type="predicted"/>
<dbReference type="InParanoid" id="E4XT38"/>
<protein>
    <submittedName>
        <fullName evidence="1">Uncharacterized protein</fullName>
    </submittedName>
</protein>
<sequence>MQIAEQQKSFNFVKNKEFRTTGFFIFHFGTSIATHEIEVGHEEKRGKTFPVVVICSPSKRPDKCFYYAPAYNLNRLETAQGLIANNHFNAKTSAICFKGVFYLMSLRFGESLIRTSTTTALNRIRKSAESEKGWKKGEISFPSEFRDLDQVHMVPMVDLGRMLIILVSRSVELSNTQYSLLQKVDGKFFTLGSEWIGSLVKYSATMRCISKMFATNDANYVDTLGLNNDECEYFVNGIINNDRLFIQSYVFDTTFEIDFDFERVQIDFTQQKQNNKMHVTSNPGFGFHDDILPGFTKNAVAQPKFGQGAFDFVRPFPITIVPDNNFASLEAFDHISTFEIDFNSFRDITFDLKLAAESASGKIMEFRFATNQLLMGFEAFTNGSYGIISSFFDDPIILDISFFSSEWSTIEISIKDSEVHKEFFDLEITKLINWYNETNGLTTPRVPTHTASRSISKQLLRVSKNRIRIFKFNHETMLKKFFYFKKEPSQLLVILSNYMGETHRDITYGFIGDGTKRAVELTSSVSTQHRYTYTAVHAVVKNQLHIFGGRFNLRKVARLDDCNFVELPITLFNDYESMISAALSIDGGSSALICFDIDSEKNCEIFDGATNTKASSTAWNHIQGGLGHYKGLPVSVGGELSNKAEMLTEEGWIDLPDHPAVFEIGSHSLVGLPSGSLLLLCGFVDRWLEQSWRLTDNVRYHSQFATKFSPQKVLILKCAPLVDTIGRLGANFNNNIDSNRLECVRFLWPVWNELSNSADRSRRRRDYRKNSCLLS</sequence>